<sequence>MRILLAVLTSVLFFTACEFNQDPLANAPEKVKTNNPPITKPEGPKACPVETLFVDAPSYINARVNDEVKVQVAGRTMIDGLELELKVDNMKDFPGAKFDPEKGVFTWVPNKEAIIGVPSAVFVLNVSVVTKASPVCQVAMSASRAVPILVVNEYDAPVVKSVTSQGPFIAGEKYATLTFAMEDVDAIDKNDVTLNFRNCDDNFSNSIAHLIKVKSIVQDENVGKNFSGTLQLDLTKFEYFPSGRYCFEMFALSKFGMMSEVYKHEFDIEAKLQKARMTLDVFPDMNQGTMAVYPFSIFEPAGNGVLTLSSVGDLEKQLPGSSIVCKSASGNKAQLNCVATFDATNAMIRNYSLALTVDNEMPRSAQKLSSTIYINVRVLKAVTP</sequence>
<protein>
    <submittedName>
        <fullName evidence="1">Uncharacterized protein</fullName>
    </submittedName>
</protein>
<proteinExistence type="predicted"/>
<comment type="caution">
    <text evidence="1">The sequence shown here is derived from an EMBL/GenBank/DDBJ whole genome shotgun (WGS) entry which is preliminary data.</text>
</comment>
<reference evidence="1 2" key="1">
    <citation type="submission" date="2016-03" db="EMBL/GenBank/DDBJ databases">
        <authorList>
            <person name="Ploux O."/>
        </authorList>
    </citation>
    <scope>NUCLEOTIDE SEQUENCE [LARGE SCALE GENOMIC DNA]</scope>
    <source>
        <strain evidence="1 2">R0</strain>
    </source>
</reference>
<dbReference type="Proteomes" id="UP000075320">
    <property type="component" value="Unassembled WGS sequence"/>
</dbReference>
<name>A0A150WEQ8_BDEBC</name>
<evidence type="ECO:0000313" key="1">
    <source>
        <dbReference type="EMBL" id="KYG61608.1"/>
    </source>
</evidence>
<gene>
    <name evidence="1" type="ORF">AZI86_18055</name>
</gene>
<dbReference type="RefSeq" id="WP_061836690.1">
    <property type="nucleotide sequence ID" value="NZ_LUKE01000006.1"/>
</dbReference>
<dbReference type="AlphaFoldDB" id="A0A150WEQ8"/>
<dbReference type="OrthoDB" id="5288688at2"/>
<evidence type="ECO:0000313" key="2">
    <source>
        <dbReference type="Proteomes" id="UP000075320"/>
    </source>
</evidence>
<dbReference type="EMBL" id="LUKE01000006">
    <property type="protein sequence ID" value="KYG61608.1"/>
    <property type="molecule type" value="Genomic_DNA"/>
</dbReference>
<keyword evidence="2" id="KW-1185">Reference proteome</keyword>
<accession>A0A150WEQ8</accession>
<organism evidence="1 2">
    <name type="scientific">Bdellovibrio bacteriovorus</name>
    <dbReference type="NCBI Taxonomy" id="959"/>
    <lineage>
        <taxon>Bacteria</taxon>
        <taxon>Pseudomonadati</taxon>
        <taxon>Bdellovibrionota</taxon>
        <taxon>Bdellovibrionia</taxon>
        <taxon>Bdellovibrionales</taxon>
        <taxon>Pseudobdellovibrionaceae</taxon>
        <taxon>Bdellovibrio</taxon>
    </lineage>
</organism>
<dbReference type="PROSITE" id="PS51257">
    <property type="entry name" value="PROKAR_LIPOPROTEIN"/>
    <property type="match status" value="1"/>
</dbReference>